<protein>
    <submittedName>
        <fullName evidence="1">DUF3280 domain-containing protein</fullName>
    </submittedName>
</protein>
<keyword evidence="2" id="KW-1185">Reference proteome</keyword>
<name>A0ABV7LZD7_9GAMM</name>
<dbReference type="Proteomes" id="UP001595640">
    <property type="component" value="Unassembled WGS sequence"/>
</dbReference>
<sequence>MIPFDLIDTSPLNELNQGPQASDLARLDRIQHLVRQLTNARTEFSVLDNAAINELIEREKHRYRYLYDCNGCELDLAHAANAELVMVGWVQKVSNLILNMNIVIRDAATGQDIAGASVDMRGNTDESWSRAAHRLIEDDLLRSYRRTAHKQQ</sequence>
<evidence type="ECO:0000313" key="1">
    <source>
        <dbReference type="EMBL" id="MFC3291590.1"/>
    </source>
</evidence>
<reference evidence="2" key="1">
    <citation type="journal article" date="2019" name="Int. J. Syst. Evol. Microbiol.">
        <title>The Global Catalogue of Microorganisms (GCM) 10K type strain sequencing project: providing services to taxonomists for standard genome sequencing and annotation.</title>
        <authorList>
            <consortium name="The Broad Institute Genomics Platform"/>
            <consortium name="The Broad Institute Genome Sequencing Center for Infectious Disease"/>
            <person name="Wu L."/>
            <person name="Ma J."/>
        </authorList>
    </citation>
    <scope>NUCLEOTIDE SEQUENCE [LARGE SCALE GENOMIC DNA]</scope>
    <source>
        <strain evidence="2">KCTC 12847</strain>
    </source>
</reference>
<gene>
    <name evidence="1" type="ORF">ACFOEI_05880</name>
</gene>
<dbReference type="InterPro" id="IPR021698">
    <property type="entry name" value="DUF3280"/>
</dbReference>
<dbReference type="EMBL" id="JBHRUH010000011">
    <property type="protein sequence ID" value="MFC3291590.1"/>
    <property type="molecule type" value="Genomic_DNA"/>
</dbReference>
<accession>A0ABV7LZD7</accession>
<comment type="caution">
    <text evidence="1">The sequence shown here is derived from an EMBL/GenBank/DDBJ whole genome shotgun (WGS) entry which is preliminary data.</text>
</comment>
<evidence type="ECO:0000313" key="2">
    <source>
        <dbReference type="Proteomes" id="UP001595640"/>
    </source>
</evidence>
<organism evidence="1 2">
    <name type="scientific">Modicisalibacter luteus</name>
    <dbReference type="NCBI Taxonomy" id="453962"/>
    <lineage>
        <taxon>Bacteria</taxon>
        <taxon>Pseudomonadati</taxon>
        <taxon>Pseudomonadota</taxon>
        <taxon>Gammaproteobacteria</taxon>
        <taxon>Oceanospirillales</taxon>
        <taxon>Halomonadaceae</taxon>
        <taxon>Modicisalibacter</taxon>
    </lineage>
</organism>
<proteinExistence type="predicted"/>
<dbReference type="RefSeq" id="WP_019018935.1">
    <property type="nucleotide sequence ID" value="NZ_BMXD01000005.1"/>
</dbReference>
<dbReference type="Pfam" id="PF11684">
    <property type="entry name" value="DUF3280"/>
    <property type="match status" value="1"/>
</dbReference>